<evidence type="ECO:0000256" key="2">
    <source>
        <dbReference type="SAM" id="SignalP"/>
    </source>
</evidence>
<name>A0A839SYX2_9PROT</name>
<keyword evidence="2" id="KW-0732">Signal</keyword>
<keyword evidence="4" id="KW-1185">Reference proteome</keyword>
<reference evidence="3 4" key="1">
    <citation type="submission" date="2020-08" db="EMBL/GenBank/DDBJ databases">
        <title>Genomic Encyclopedia of Type Strains, Phase III (KMG-III): the genomes of soil and plant-associated and newly described type strains.</title>
        <authorList>
            <person name="Whitman W."/>
        </authorList>
    </citation>
    <scope>NUCLEOTIDE SEQUENCE [LARGE SCALE GENOMIC DNA]</scope>
    <source>
        <strain evidence="3 4">CECT 8803</strain>
    </source>
</reference>
<dbReference type="EMBL" id="JACHXA010000010">
    <property type="protein sequence ID" value="MBB3066786.1"/>
    <property type="molecule type" value="Genomic_DNA"/>
</dbReference>
<feature type="signal peptide" evidence="2">
    <location>
        <begin position="1"/>
        <end position="22"/>
    </location>
</feature>
<feature type="region of interest" description="Disordered" evidence="1">
    <location>
        <begin position="200"/>
        <end position="219"/>
    </location>
</feature>
<protein>
    <submittedName>
        <fullName evidence="3">Uncharacterized protein</fullName>
    </submittedName>
</protein>
<comment type="caution">
    <text evidence="3">The sequence shown here is derived from an EMBL/GenBank/DDBJ whole genome shotgun (WGS) entry which is preliminary data.</text>
</comment>
<dbReference type="Proteomes" id="UP000581135">
    <property type="component" value="Unassembled WGS sequence"/>
</dbReference>
<sequence>MRSLAVMTLLFCGLLSSGRGTAGESFRAAGFTFSDERGGFNLLSVSGSGHKLDPLVIVEEITDFGPVLLVIRADSDTLDLHRGKSGMTSTLNLSVIKVVINRTERAWSAFDMELREEENTPSPYGDGLSFGQMAGSERKLESDSFNIWHQLDEPLDRISFIDGGVDSGAAAQFTFQITDPTLQPVFFLLQEPRWLISGSPTRLAAGGPNPLSESLGQRP</sequence>
<dbReference type="RefSeq" id="WP_183417606.1">
    <property type="nucleotide sequence ID" value="NZ_JACHXA010000010.1"/>
</dbReference>
<organism evidence="3 4">
    <name type="scientific">Limibacillus halophilus</name>
    <dbReference type="NCBI Taxonomy" id="1579333"/>
    <lineage>
        <taxon>Bacteria</taxon>
        <taxon>Pseudomonadati</taxon>
        <taxon>Pseudomonadota</taxon>
        <taxon>Alphaproteobacteria</taxon>
        <taxon>Rhodospirillales</taxon>
        <taxon>Rhodovibrionaceae</taxon>
        <taxon>Limibacillus</taxon>
    </lineage>
</organism>
<accession>A0A839SYX2</accession>
<proteinExistence type="predicted"/>
<evidence type="ECO:0000313" key="3">
    <source>
        <dbReference type="EMBL" id="MBB3066786.1"/>
    </source>
</evidence>
<evidence type="ECO:0000313" key="4">
    <source>
        <dbReference type="Proteomes" id="UP000581135"/>
    </source>
</evidence>
<dbReference type="AlphaFoldDB" id="A0A839SYX2"/>
<gene>
    <name evidence="3" type="ORF">FHR98_003096</name>
</gene>
<evidence type="ECO:0000256" key="1">
    <source>
        <dbReference type="SAM" id="MobiDB-lite"/>
    </source>
</evidence>
<feature type="chain" id="PRO_5032533653" evidence="2">
    <location>
        <begin position="23"/>
        <end position="219"/>
    </location>
</feature>